<comment type="subunit">
    <text evidence="7">Interacts 1:1 with ECF RNA polymerase sigma-E (RpoE); this inhibits the interaction of sigma-E with the RNA polymerase catalytic core and leads to a decreased expression of sigma-E-regulated genes. Interacts with RseB.</text>
</comment>
<feature type="domain" description="Anti sigma-E protein RseA N-terminal" evidence="8">
    <location>
        <begin position="1"/>
        <end position="80"/>
    </location>
</feature>
<keyword evidence="6 7" id="KW-0472">Membrane</keyword>
<keyword evidence="3 7" id="KW-1003">Cell membrane</keyword>
<dbReference type="Proteomes" id="UP000295058">
    <property type="component" value="Unassembled WGS sequence"/>
</dbReference>
<dbReference type="PANTHER" id="PTHR38104:SF1">
    <property type="entry name" value="ANTI-SIGMA-E FACTOR RSEA"/>
    <property type="match status" value="1"/>
</dbReference>
<reference evidence="11 13" key="2">
    <citation type="submission" date="2019-03" db="EMBL/GenBank/DDBJ databases">
        <title>Genomic Encyclopedia of Archaeal and Bacterial Type Strains, Phase II (KMG-II): from individual species to whole genera.</title>
        <authorList>
            <person name="Goeker M."/>
        </authorList>
    </citation>
    <scope>NUCLEOTIDE SEQUENCE [LARGE SCALE GENOMIC DNA]</scope>
    <source>
        <strain evidence="11 13">DSM 15594</strain>
    </source>
</reference>
<keyword evidence="7" id="KW-0997">Cell inner membrane</keyword>
<evidence type="ECO:0000256" key="4">
    <source>
        <dbReference type="ARBA" id="ARBA00022692"/>
    </source>
</evidence>
<evidence type="ECO:0000256" key="1">
    <source>
        <dbReference type="ARBA" id="ARBA00004162"/>
    </source>
</evidence>
<dbReference type="InterPro" id="IPR026279">
    <property type="entry name" value="RseA"/>
</dbReference>
<dbReference type="OrthoDB" id="6194196at2"/>
<comment type="function">
    <text evidence="7">An anti-sigma factor for extracytoplasmic function (ECF) sigma factor sigma-E (RpoE). ECF sigma factors are held in an inactive form by an anti-sigma factor until released by regulated intramembrane proteolysis (RIP). RIP occurs when an extracytoplasmic signal triggers a concerted proteolytic cascade to transmit information and elicit cellular responses. The membrane-spanning regulatory substrate protein is first cut periplasmically (site-1 protease, S1P, DegS), then within the membrane itself (site-2 protease, S2P, RseP), while cytoplasmic proteases finish degrading the anti-sigma factor, liberating sigma-E.</text>
</comment>
<dbReference type="CDD" id="cd16328">
    <property type="entry name" value="RseA_N"/>
    <property type="match status" value="1"/>
</dbReference>
<evidence type="ECO:0000256" key="3">
    <source>
        <dbReference type="ARBA" id="ARBA00022475"/>
    </source>
</evidence>
<dbReference type="GO" id="GO:0016989">
    <property type="term" value="F:sigma factor antagonist activity"/>
    <property type="evidence" value="ECO:0007669"/>
    <property type="project" value="InterPro"/>
</dbReference>
<keyword evidence="13" id="KW-1185">Reference proteome</keyword>
<dbReference type="PIRSF" id="PIRSF016938">
    <property type="entry name" value="RseA"/>
    <property type="match status" value="1"/>
</dbReference>
<evidence type="ECO:0000313" key="10">
    <source>
        <dbReference type="EMBL" id="OYD24650.1"/>
    </source>
</evidence>
<dbReference type="InterPro" id="IPR052383">
    <property type="entry name" value="Anti-sigma-E_RseA-like"/>
</dbReference>
<dbReference type="InterPro" id="IPR005573">
    <property type="entry name" value="Anti-sigma_E_RseA_C"/>
</dbReference>
<dbReference type="EMBL" id="SODO01000005">
    <property type="protein sequence ID" value="TDW59394.1"/>
    <property type="molecule type" value="Genomic_DNA"/>
</dbReference>
<evidence type="ECO:0000256" key="7">
    <source>
        <dbReference type="PIRNR" id="PIRNR016938"/>
    </source>
</evidence>
<dbReference type="InterPro" id="IPR005572">
    <property type="entry name" value="Anti-sigma_E_RseA_N"/>
</dbReference>
<dbReference type="EMBL" id="NQJF01000006">
    <property type="protein sequence ID" value="OYD24650.1"/>
    <property type="molecule type" value="Genomic_DNA"/>
</dbReference>
<evidence type="ECO:0000256" key="2">
    <source>
        <dbReference type="ARBA" id="ARBA00005837"/>
    </source>
</evidence>
<evidence type="ECO:0000313" key="12">
    <source>
        <dbReference type="Proteomes" id="UP000243640"/>
    </source>
</evidence>
<dbReference type="Pfam" id="PF03873">
    <property type="entry name" value="RseA_C"/>
    <property type="match status" value="1"/>
</dbReference>
<dbReference type="Pfam" id="PF03872">
    <property type="entry name" value="RseA_N"/>
    <property type="match status" value="1"/>
</dbReference>
<comment type="similarity">
    <text evidence="2 7">Belongs to the RseA family.</text>
</comment>
<keyword evidence="4" id="KW-0812">Transmembrane</keyword>
<name>A0A235CJD5_9GAMM</name>
<protein>
    <recommendedName>
        <fullName evidence="7">Anti-sigma-E factor RseA</fullName>
    </recommendedName>
    <alternativeName>
        <fullName evidence="7">Regulator of SigE</fullName>
    </alternativeName>
    <alternativeName>
        <fullName evidence="7">Sigma-E anti-sigma factor RseA</fullName>
    </alternativeName>
    <alternativeName>
        <fullName evidence="7">Sigma-E factor negative regulatory protein</fullName>
    </alternativeName>
</protein>
<keyword evidence="5" id="KW-1133">Transmembrane helix</keyword>
<evidence type="ECO:0000259" key="8">
    <source>
        <dbReference type="Pfam" id="PF03872"/>
    </source>
</evidence>
<comment type="caution">
    <text evidence="10">The sequence shown here is derived from an EMBL/GenBank/DDBJ whole genome shotgun (WGS) entry which is preliminary data.</text>
</comment>
<evidence type="ECO:0000259" key="9">
    <source>
        <dbReference type="Pfam" id="PF03873"/>
    </source>
</evidence>
<dbReference type="RefSeq" id="WP_094278067.1">
    <property type="nucleotide sequence ID" value="NZ_JBLWZI010000005.1"/>
</dbReference>
<feature type="domain" description="Anti sigma-E protein RseA C-terminal" evidence="9">
    <location>
        <begin position="132"/>
        <end position="185"/>
    </location>
</feature>
<dbReference type="Proteomes" id="UP000243640">
    <property type="component" value="Unassembled WGS sequence"/>
</dbReference>
<evidence type="ECO:0000256" key="6">
    <source>
        <dbReference type="ARBA" id="ARBA00023136"/>
    </source>
</evidence>
<dbReference type="AlphaFoldDB" id="A0A235CJD5"/>
<evidence type="ECO:0000313" key="13">
    <source>
        <dbReference type="Proteomes" id="UP000295058"/>
    </source>
</evidence>
<dbReference type="GO" id="GO:0005886">
    <property type="term" value="C:plasma membrane"/>
    <property type="evidence" value="ECO:0007669"/>
    <property type="project" value="UniProtKB-SubCell"/>
</dbReference>
<dbReference type="InterPro" id="IPR036147">
    <property type="entry name" value="Anti-sigma_E_RseA_N_sf"/>
</dbReference>
<reference evidence="10 12" key="1">
    <citation type="submission" date="2017-08" db="EMBL/GenBank/DDBJ databases">
        <title>Draft Genome Sequence of the Marine Bacterium Oceanimonas baumannii ATCC 700832.</title>
        <authorList>
            <person name="Mcclelland W.D."/>
            <person name="Brennan M.A."/>
            <person name="Trachtenberg A.M."/>
            <person name="Maclea K.S."/>
        </authorList>
    </citation>
    <scope>NUCLEOTIDE SEQUENCE [LARGE SCALE GENOMIC DNA]</scope>
    <source>
        <strain evidence="10 12">ATCC 700832</strain>
    </source>
</reference>
<evidence type="ECO:0000313" key="11">
    <source>
        <dbReference type="EMBL" id="TDW59394.1"/>
    </source>
</evidence>
<dbReference type="PANTHER" id="PTHR38104">
    <property type="match status" value="1"/>
</dbReference>
<accession>A0A235CJD5</accession>
<evidence type="ECO:0000256" key="5">
    <source>
        <dbReference type="ARBA" id="ARBA00022989"/>
    </source>
</evidence>
<gene>
    <name evidence="10" type="ORF">B6S09_08485</name>
    <name evidence="11" type="ORF">LY04_01645</name>
</gene>
<dbReference type="Gene3D" id="1.10.10.880">
    <property type="entry name" value="Anti sigma-E protein RseA, N-terminal domain"/>
    <property type="match status" value="1"/>
</dbReference>
<sequence>MANKEQISALVDGEIQDRVLLEDVAGNRELADAFGRYHLYGDAMRNELPAQLPFDLSDSIAAALDKEPVLTVTRDSSSAPERKNDSNVVRPAFGLGRLKPMFRHAGQFAIAASVSAAVIFGVQQYSQPEATQSPVLHTLPMSGGAAPVSLNYQSEKPSRSSEQQRLEQEQRINALLMDHELQQRLRQH</sequence>
<organism evidence="10 12">
    <name type="scientific">Oceanimonas baumannii</name>
    <dbReference type="NCBI Taxonomy" id="129578"/>
    <lineage>
        <taxon>Bacteria</taxon>
        <taxon>Pseudomonadati</taxon>
        <taxon>Pseudomonadota</taxon>
        <taxon>Gammaproteobacteria</taxon>
        <taxon>Aeromonadales</taxon>
        <taxon>Aeromonadaceae</taxon>
        <taxon>Oceanimonas</taxon>
    </lineage>
</organism>
<dbReference type="SUPFAM" id="SSF89069">
    <property type="entry name" value="N-terminal, cytoplasmic domain of anti-sigmaE factor RseA"/>
    <property type="match status" value="1"/>
</dbReference>
<proteinExistence type="inferred from homology"/>
<comment type="subcellular location">
    <subcellularLocation>
        <location evidence="7">Cell inner membrane</location>
    </subcellularLocation>
    <subcellularLocation>
        <location evidence="1">Cell membrane</location>
        <topology evidence="1">Single-pass membrane protein</topology>
    </subcellularLocation>
</comment>